<sequence>MSRWNSIDFIQFDDLTHTHITCITTHAVPLKEFLATIFLSDTSLSVDTCSHFDYFNVVYNDLMANLSMRLQRLQNLFVCFVTI</sequence>
<protein>
    <submittedName>
        <fullName evidence="1">Uncharacterized protein</fullName>
    </submittedName>
</protein>
<keyword evidence="2" id="KW-1185">Reference proteome</keyword>
<proteinExistence type="predicted"/>
<reference evidence="1 2" key="1">
    <citation type="submission" date="2023-02" db="EMBL/GenBank/DDBJ databases">
        <title>LHISI_Scaffold_Assembly.</title>
        <authorList>
            <person name="Stuart O.P."/>
            <person name="Cleave R."/>
            <person name="Magrath M.J.L."/>
            <person name="Mikheyev A.S."/>
        </authorList>
    </citation>
    <scope>NUCLEOTIDE SEQUENCE [LARGE SCALE GENOMIC DNA]</scope>
    <source>
        <strain evidence="1">Daus_M_001</strain>
        <tissue evidence="1">Leg muscle</tissue>
    </source>
</reference>
<dbReference type="EMBL" id="JARBHB010000008">
    <property type="protein sequence ID" value="KAJ8877492.1"/>
    <property type="molecule type" value="Genomic_DNA"/>
</dbReference>
<comment type="caution">
    <text evidence="1">The sequence shown here is derived from an EMBL/GenBank/DDBJ whole genome shotgun (WGS) entry which is preliminary data.</text>
</comment>
<organism evidence="1 2">
    <name type="scientific">Dryococelus australis</name>
    <dbReference type="NCBI Taxonomy" id="614101"/>
    <lineage>
        <taxon>Eukaryota</taxon>
        <taxon>Metazoa</taxon>
        <taxon>Ecdysozoa</taxon>
        <taxon>Arthropoda</taxon>
        <taxon>Hexapoda</taxon>
        <taxon>Insecta</taxon>
        <taxon>Pterygota</taxon>
        <taxon>Neoptera</taxon>
        <taxon>Polyneoptera</taxon>
        <taxon>Phasmatodea</taxon>
        <taxon>Verophasmatodea</taxon>
        <taxon>Anareolatae</taxon>
        <taxon>Phasmatidae</taxon>
        <taxon>Eurycanthinae</taxon>
        <taxon>Dryococelus</taxon>
    </lineage>
</organism>
<name>A0ABQ9GZR6_9NEOP</name>
<gene>
    <name evidence="1" type="ORF">PR048_021947</name>
</gene>
<accession>A0ABQ9GZR6</accession>
<evidence type="ECO:0000313" key="1">
    <source>
        <dbReference type="EMBL" id="KAJ8877492.1"/>
    </source>
</evidence>
<dbReference type="Proteomes" id="UP001159363">
    <property type="component" value="Chromosome 7"/>
</dbReference>
<evidence type="ECO:0000313" key="2">
    <source>
        <dbReference type="Proteomes" id="UP001159363"/>
    </source>
</evidence>